<dbReference type="RefSeq" id="WP_066264356.1">
    <property type="nucleotide sequence ID" value="NZ_JARMAB010000019.1"/>
</dbReference>
<protein>
    <submittedName>
        <fullName evidence="3">DUF4395 domain-containing protein</fullName>
    </submittedName>
</protein>
<dbReference type="Proteomes" id="UP001341444">
    <property type="component" value="Unassembled WGS sequence"/>
</dbReference>
<organism evidence="3 4">
    <name type="scientific">Heyndrickxia acidicola</name>
    <dbReference type="NCBI Taxonomy" id="209389"/>
    <lineage>
        <taxon>Bacteria</taxon>
        <taxon>Bacillati</taxon>
        <taxon>Bacillota</taxon>
        <taxon>Bacilli</taxon>
        <taxon>Bacillales</taxon>
        <taxon>Bacillaceae</taxon>
        <taxon>Heyndrickxia</taxon>
    </lineage>
</organism>
<comment type="caution">
    <text evidence="3">The sequence shown here is derived from an EMBL/GenBank/DDBJ whole genome shotgun (WGS) entry which is preliminary data.</text>
</comment>
<keyword evidence="1" id="KW-0812">Transmembrane</keyword>
<evidence type="ECO:0000313" key="4">
    <source>
        <dbReference type="Proteomes" id="UP001341444"/>
    </source>
</evidence>
<gene>
    <name evidence="3" type="ORF">P4T90_13360</name>
</gene>
<evidence type="ECO:0000259" key="2">
    <source>
        <dbReference type="Pfam" id="PF14340"/>
    </source>
</evidence>
<keyword evidence="1" id="KW-1133">Transmembrane helix</keyword>
<sequence>MKNDTRPPSIPRPLVRVNQWTIVLSVLLTWIFQNEWILLIPFLAGLCGLLFDVNPVMKIAKYFLRKPITAYIPEDMKQQKFNQVIAVCCLAGGFISALVGLKAIFYIFTIMVALAAVIAICGFCIGCFIYFQWNQFKYRRKVRSQG</sequence>
<proteinExistence type="predicted"/>
<reference evidence="3 4" key="1">
    <citation type="submission" date="2023-03" db="EMBL/GenBank/DDBJ databases">
        <title>Bacillus Genome Sequencing.</title>
        <authorList>
            <person name="Dunlap C."/>
        </authorList>
    </citation>
    <scope>NUCLEOTIDE SEQUENCE [LARGE SCALE GENOMIC DNA]</scope>
    <source>
        <strain evidence="3 4">B-23453</strain>
    </source>
</reference>
<dbReference type="InterPro" id="IPR025508">
    <property type="entry name" value="DUF4395"/>
</dbReference>
<feature type="transmembrane region" description="Helical" evidence="1">
    <location>
        <begin position="105"/>
        <end position="131"/>
    </location>
</feature>
<feature type="domain" description="DUF4395" evidence="2">
    <location>
        <begin position="10"/>
        <end position="134"/>
    </location>
</feature>
<accession>A0ABU6MH87</accession>
<evidence type="ECO:0000256" key="1">
    <source>
        <dbReference type="SAM" id="Phobius"/>
    </source>
</evidence>
<feature type="transmembrane region" description="Helical" evidence="1">
    <location>
        <begin position="14"/>
        <end position="32"/>
    </location>
</feature>
<feature type="transmembrane region" description="Helical" evidence="1">
    <location>
        <begin position="81"/>
        <end position="99"/>
    </location>
</feature>
<keyword evidence="4" id="KW-1185">Reference proteome</keyword>
<dbReference type="PIRSF" id="PIRSF030042">
    <property type="entry name" value="UCP030042"/>
    <property type="match status" value="1"/>
</dbReference>
<dbReference type="EMBL" id="JARMAB010000019">
    <property type="protein sequence ID" value="MED1204041.1"/>
    <property type="molecule type" value="Genomic_DNA"/>
</dbReference>
<dbReference type="Pfam" id="PF14340">
    <property type="entry name" value="DUF4395"/>
    <property type="match status" value="1"/>
</dbReference>
<keyword evidence="1" id="KW-0472">Membrane</keyword>
<evidence type="ECO:0000313" key="3">
    <source>
        <dbReference type="EMBL" id="MED1204041.1"/>
    </source>
</evidence>
<name>A0ABU6MH87_9BACI</name>
<feature type="transmembrane region" description="Helical" evidence="1">
    <location>
        <begin position="38"/>
        <end position="60"/>
    </location>
</feature>
<dbReference type="InterPro" id="IPR016942">
    <property type="entry name" value="UCP030042"/>
</dbReference>